<evidence type="ECO:0000259" key="2">
    <source>
        <dbReference type="PROSITE" id="PS51898"/>
    </source>
</evidence>
<feature type="domain" description="Tyr recombinase" evidence="2">
    <location>
        <begin position="1"/>
        <end position="59"/>
    </location>
</feature>
<dbReference type="Pfam" id="PF00589">
    <property type="entry name" value="Phage_integrase"/>
    <property type="match status" value="1"/>
</dbReference>
<dbReference type="PROSITE" id="PS51898">
    <property type="entry name" value="TYR_RECOMBINASE"/>
    <property type="match status" value="1"/>
</dbReference>
<accession>A0A221MI25</accession>
<dbReference type="GO" id="GO:0003677">
    <property type="term" value="F:DNA binding"/>
    <property type="evidence" value="ECO:0007669"/>
    <property type="project" value="InterPro"/>
</dbReference>
<dbReference type="InterPro" id="IPR011010">
    <property type="entry name" value="DNA_brk_join_enz"/>
</dbReference>
<dbReference type="InterPro" id="IPR002104">
    <property type="entry name" value="Integrase_catalytic"/>
</dbReference>
<dbReference type="GO" id="GO:0015074">
    <property type="term" value="P:DNA integration"/>
    <property type="evidence" value="ECO:0007669"/>
    <property type="project" value="InterPro"/>
</dbReference>
<protein>
    <recommendedName>
        <fullName evidence="2">Tyr recombinase domain-containing protein</fullName>
    </recommendedName>
</protein>
<name>A0A221MI25_9BACI</name>
<keyword evidence="4" id="KW-1185">Reference proteome</keyword>
<dbReference type="EMBL" id="CP022437">
    <property type="protein sequence ID" value="ASN07252.1"/>
    <property type="molecule type" value="Genomic_DNA"/>
</dbReference>
<sequence>MLFFWGIFSKKKCIHDLRHTTATDLINKGLNIHSISKRLGHFNIGTTMEVYGHYLEVVD</sequence>
<evidence type="ECO:0000313" key="4">
    <source>
        <dbReference type="Proteomes" id="UP000204391"/>
    </source>
</evidence>
<dbReference type="OrthoDB" id="9803188at2"/>
<organism evidence="3 4">
    <name type="scientific">Virgibacillus necropolis</name>
    <dbReference type="NCBI Taxonomy" id="163877"/>
    <lineage>
        <taxon>Bacteria</taxon>
        <taxon>Bacillati</taxon>
        <taxon>Bacillota</taxon>
        <taxon>Bacilli</taxon>
        <taxon>Bacillales</taxon>
        <taxon>Bacillaceae</taxon>
        <taxon>Virgibacillus</taxon>
    </lineage>
</organism>
<dbReference type="GO" id="GO:0006310">
    <property type="term" value="P:DNA recombination"/>
    <property type="evidence" value="ECO:0007669"/>
    <property type="project" value="UniProtKB-KW"/>
</dbReference>
<dbReference type="InterPro" id="IPR013762">
    <property type="entry name" value="Integrase-like_cat_sf"/>
</dbReference>
<keyword evidence="1" id="KW-0233">DNA recombination</keyword>
<dbReference type="Gene3D" id="1.10.443.10">
    <property type="entry name" value="Intergrase catalytic core"/>
    <property type="match status" value="1"/>
</dbReference>
<dbReference type="AlphaFoldDB" id="A0A221MI25"/>
<dbReference type="KEGG" id="vne:CFK40_00695"/>
<dbReference type="Proteomes" id="UP000204391">
    <property type="component" value="Chromosome"/>
</dbReference>
<evidence type="ECO:0000313" key="3">
    <source>
        <dbReference type="EMBL" id="ASN07252.1"/>
    </source>
</evidence>
<reference evidence="3 4" key="1">
    <citation type="journal article" date="2003" name="Int. J. Syst. Evol. Microbiol.">
        <title>Virgibacillus carmonensis sp. nov., Virgibacillus necropolis sp. nov. and Virgibacillus picturae sp. nov., three novel species isolated from deteriorated mural paintings, transfer of the species of the genus salibacillus to Virgibacillus, as Virgibacillus marismortui comb. nov. and Virgibacillus salexigens comb. nov., and emended description of the genus Virgibacillus.</title>
        <authorList>
            <person name="Heyrman J."/>
            <person name="Logan N.A."/>
            <person name="Busse H.J."/>
            <person name="Balcaen A."/>
            <person name="Lebbe L."/>
            <person name="Rodriguez-Diaz M."/>
            <person name="Swings J."/>
            <person name="De Vos P."/>
        </authorList>
    </citation>
    <scope>NUCLEOTIDE SEQUENCE [LARGE SCALE GENOMIC DNA]</scope>
    <source>
        <strain evidence="3 4">LMG 19488</strain>
    </source>
</reference>
<gene>
    <name evidence="3" type="ORF">CFK40_00695</name>
</gene>
<dbReference type="SUPFAM" id="SSF56349">
    <property type="entry name" value="DNA breaking-rejoining enzymes"/>
    <property type="match status" value="1"/>
</dbReference>
<evidence type="ECO:0000256" key="1">
    <source>
        <dbReference type="ARBA" id="ARBA00023172"/>
    </source>
</evidence>
<proteinExistence type="predicted"/>